<evidence type="ECO:0000259" key="5">
    <source>
        <dbReference type="Pfam" id="PF22048"/>
    </source>
</evidence>
<evidence type="ECO:0000256" key="2">
    <source>
        <dbReference type="ARBA" id="ARBA00023054"/>
    </source>
</evidence>
<comment type="similarity">
    <text evidence="1">Belongs to the CCDC124 family.</text>
</comment>
<dbReference type="Proteomes" id="UP000076632">
    <property type="component" value="Unassembled WGS sequence"/>
</dbReference>
<dbReference type="Pfam" id="PF22048">
    <property type="entry name" value="LSO1_2-like"/>
    <property type="match status" value="1"/>
</dbReference>
<feature type="region of interest" description="Disordered" evidence="3">
    <location>
        <begin position="1"/>
        <end position="125"/>
    </location>
</feature>
<dbReference type="STRING" id="1328760.A0A165INC5"/>
<evidence type="ECO:0000256" key="1">
    <source>
        <dbReference type="ARBA" id="ARBA00008296"/>
    </source>
</evidence>
<dbReference type="GO" id="GO:0003713">
    <property type="term" value="F:transcription coactivator activity"/>
    <property type="evidence" value="ECO:0007669"/>
    <property type="project" value="EnsemblFungi"/>
</dbReference>
<proteinExistence type="inferred from homology"/>
<evidence type="ECO:0000256" key="3">
    <source>
        <dbReference type="SAM" id="MobiDB-lite"/>
    </source>
</evidence>
<dbReference type="Pfam" id="PF06244">
    <property type="entry name" value="Ccdc124"/>
    <property type="match status" value="1"/>
</dbReference>
<feature type="domain" description="Coiled-coil" evidence="4">
    <location>
        <begin position="119"/>
        <end position="195"/>
    </location>
</feature>
<sequence>MAGKKAAGENSKKAAGNARKADTAARKQADKDAVEAAAEDDKWSKGAKSNAKKDAAEDKRRKLQESKAAKAALEAEEAASLPSKPVKSGGKSAAKKTSAAAPPSRGTLDLSKLDDDGPSAALNASGLDDALDALKITSRTQDKIDKHPERRLKAAFLKYKEAREGSDDFQGLNRSQREQAIKKEFDKSPENPMNQLHGSFNSTKTDMATMRADERANIEKRLAAK</sequence>
<dbReference type="PANTHER" id="PTHR21680:SF0">
    <property type="entry name" value="COILED-COIL DOMAIN-CONTAINING PROTEIN 124"/>
    <property type="match status" value="1"/>
</dbReference>
<reference evidence="6 7" key="1">
    <citation type="journal article" date="2016" name="Fungal Biol.">
        <title>The genome of Xylona heveae provides a window into fungal endophytism.</title>
        <authorList>
            <person name="Gazis R."/>
            <person name="Kuo A."/>
            <person name="Riley R."/>
            <person name="LaButti K."/>
            <person name="Lipzen A."/>
            <person name="Lin J."/>
            <person name="Amirebrahimi M."/>
            <person name="Hesse C.N."/>
            <person name="Spatafora J.W."/>
            <person name="Henrissat B."/>
            <person name="Hainaut M."/>
            <person name="Grigoriev I.V."/>
            <person name="Hibbett D.S."/>
        </authorList>
    </citation>
    <scope>NUCLEOTIDE SEQUENCE [LARGE SCALE GENOMIC DNA]</scope>
    <source>
        <strain evidence="6 7">TC161</strain>
    </source>
</reference>
<dbReference type="GO" id="GO:0005634">
    <property type="term" value="C:nucleus"/>
    <property type="evidence" value="ECO:0007669"/>
    <property type="project" value="EnsemblFungi"/>
</dbReference>
<dbReference type="RefSeq" id="XP_018190703.1">
    <property type="nucleotide sequence ID" value="XM_018331811.1"/>
</dbReference>
<evidence type="ECO:0000259" key="4">
    <source>
        <dbReference type="Pfam" id="PF06244"/>
    </source>
</evidence>
<organism evidence="6 7">
    <name type="scientific">Xylona heveae (strain CBS 132557 / TC161)</name>
    <dbReference type="NCBI Taxonomy" id="1328760"/>
    <lineage>
        <taxon>Eukaryota</taxon>
        <taxon>Fungi</taxon>
        <taxon>Dikarya</taxon>
        <taxon>Ascomycota</taxon>
        <taxon>Pezizomycotina</taxon>
        <taxon>Xylonomycetes</taxon>
        <taxon>Xylonales</taxon>
        <taxon>Xylonaceae</taxon>
        <taxon>Xylona</taxon>
    </lineage>
</organism>
<gene>
    <name evidence="6" type="ORF">L228DRAFT_243939</name>
</gene>
<dbReference type="GO" id="GO:0034599">
    <property type="term" value="P:cellular response to oxidative stress"/>
    <property type="evidence" value="ECO:0007669"/>
    <property type="project" value="EnsemblFungi"/>
</dbReference>
<feature type="domain" description="LSO1/LSO2" evidence="5">
    <location>
        <begin position="11"/>
        <end position="77"/>
    </location>
</feature>
<feature type="compositionally biased region" description="Polar residues" evidence="3">
    <location>
        <begin position="191"/>
        <end position="206"/>
    </location>
</feature>
<dbReference type="GO" id="GO:0005737">
    <property type="term" value="C:cytoplasm"/>
    <property type="evidence" value="ECO:0007669"/>
    <property type="project" value="EnsemblFungi"/>
</dbReference>
<feature type="region of interest" description="Disordered" evidence="3">
    <location>
        <begin position="184"/>
        <end position="208"/>
    </location>
</feature>
<dbReference type="OrthoDB" id="76412at2759"/>
<dbReference type="InterPro" id="IPR010422">
    <property type="entry name" value="Ccdc124/Oxs1"/>
</dbReference>
<dbReference type="EMBL" id="KV407455">
    <property type="protein sequence ID" value="KZF25148.1"/>
    <property type="molecule type" value="Genomic_DNA"/>
</dbReference>
<dbReference type="PANTHER" id="PTHR21680">
    <property type="entry name" value="COILED-COIL DOMAIN-CONTAINING PROTEIN 124"/>
    <property type="match status" value="1"/>
</dbReference>
<evidence type="ECO:0000313" key="7">
    <source>
        <dbReference type="Proteomes" id="UP000076632"/>
    </source>
</evidence>
<feature type="compositionally biased region" description="Basic and acidic residues" evidence="3">
    <location>
        <begin position="1"/>
        <end position="12"/>
    </location>
</feature>
<dbReference type="GO" id="GO:0006366">
    <property type="term" value="P:transcription by RNA polymerase II"/>
    <property type="evidence" value="ECO:0007669"/>
    <property type="project" value="EnsemblFungi"/>
</dbReference>
<keyword evidence="2" id="KW-0175">Coiled coil</keyword>
<name>A0A165INC5_XYLHT</name>
<feature type="compositionally biased region" description="Basic and acidic residues" evidence="3">
    <location>
        <begin position="19"/>
        <end position="44"/>
    </location>
</feature>
<dbReference type="InterPro" id="IPR054413">
    <property type="entry name" value="LSO1/2"/>
</dbReference>
<dbReference type="AlphaFoldDB" id="A0A165INC5"/>
<dbReference type="GeneID" id="28896948"/>
<feature type="compositionally biased region" description="Basic and acidic residues" evidence="3">
    <location>
        <begin position="51"/>
        <end position="68"/>
    </location>
</feature>
<dbReference type="InterPro" id="IPR054414">
    <property type="entry name" value="Ccdc124/Oxs1_C"/>
</dbReference>
<dbReference type="InParanoid" id="A0A165INC5"/>
<feature type="compositionally biased region" description="Low complexity" evidence="3">
    <location>
        <begin position="78"/>
        <end position="104"/>
    </location>
</feature>
<protein>
    <submittedName>
        <fullName evidence="6">DUF1014-domain-containing protein</fullName>
    </submittedName>
</protein>
<accession>A0A165INC5</accession>
<keyword evidence="7" id="KW-1185">Reference proteome</keyword>
<evidence type="ECO:0000313" key="6">
    <source>
        <dbReference type="EMBL" id="KZF25148.1"/>
    </source>
</evidence>
<dbReference type="OMA" id="FEERMMP"/>